<dbReference type="GeneID" id="28826277"/>
<dbReference type="Proteomes" id="UP000070700">
    <property type="component" value="Unassembled WGS sequence"/>
</dbReference>
<evidence type="ECO:0000313" key="1">
    <source>
        <dbReference type="EMBL" id="KUJ06363.1"/>
    </source>
</evidence>
<dbReference type="RefSeq" id="XP_018060718.1">
    <property type="nucleotide sequence ID" value="XM_018216551.1"/>
</dbReference>
<name>A0A132B292_MOLSC</name>
<accession>A0A132B292</accession>
<dbReference type="OrthoDB" id="10346548at2759"/>
<dbReference type="KEGG" id="psco:LY89DRAFT_692497"/>
<protein>
    <recommendedName>
        <fullName evidence="3">F-box domain-containing protein</fullName>
    </recommendedName>
</protein>
<dbReference type="EMBL" id="KQ947447">
    <property type="protein sequence ID" value="KUJ06363.1"/>
    <property type="molecule type" value="Genomic_DNA"/>
</dbReference>
<reference evidence="1 2" key="1">
    <citation type="submission" date="2015-10" db="EMBL/GenBank/DDBJ databases">
        <title>Full genome of DAOMC 229536 Phialocephala scopiformis, a fungal endophyte of spruce producing the potent anti-insectan compound rugulosin.</title>
        <authorList>
            <consortium name="DOE Joint Genome Institute"/>
            <person name="Walker A.K."/>
            <person name="Frasz S.L."/>
            <person name="Seifert K.A."/>
            <person name="Miller J.D."/>
            <person name="Mondo S.J."/>
            <person name="Labutti K."/>
            <person name="Lipzen A."/>
            <person name="Dockter R."/>
            <person name="Kennedy M."/>
            <person name="Grigoriev I.V."/>
            <person name="Spatafora J.W."/>
        </authorList>
    </citation>
    <scope>NUCLEOTIDE SEQUENCE [LARGE SCALE GENOMIC DNA]</scope>
    <source>
        <strain evidence="1 2">CBS 120377</strain>
    </source>
</reference>
<evidence type="ECO:0008006" key="3">
    <source>
        <dbReference type="Google" id="ProtNLM"/>
    </source>
</evidence>
<gene>
    <name evidence="1" type="ORF">LY89DRAFT_692497</name>
</gene>
<evidence type="ECO:0000313" key="2">
    <source>
        <dbReference type="Proteomes" id="UP000070700"/>
    </source>
</evidence>
<dbReference type="InParanoid" id="A0A132B292"/>
<proteinExistence type="predicted"/>
<dbReference type="AlphaFoldDB" id="A0A132B292"/>
<keyword evidence="2" id="KW-1185">Reference proteome</keyword>
<sequence>MTSPAPTLLTLPQEILLQICEYSLPTTISVGKNICRHAGQMHRPHRIHKAPFTSQMPTLYTCRLLSQLTSSVLYTVPAYHLHVASPSIRWQSRDRHWQDVLLNSHGGELRKVMLFIELHRGILCCNEHCPEPGNFSRERCIPRHRITQGGAIYLCVNQLREMVTLLLNSRKMKIEELVVGWSMSPWISGHHQNLARTVLEPLSVLRGWVTNVSLGLPGWESADWVYDIVSDLVLKETE</sequence>
<organism evidence="1 2">
    <name type="scientific">Mollisia scopiformis</name>
    <name type="common">Conifer needle endophyte fungus</name>
    <name type="synonym">Phialocephala scopiformis</name>
    <dbReference type="NCBI Taxonomy" id="149040"/>
    <lineage>
        <taxon>Eukaryota</taxon>
        <taxon>Fungi</taxon>
        <taxon>Dikarya</taxon>
        <taxon>Ascomycota</taxon>
        <taxon>Pezizomycotina</taxon>
        <taxon>Leotiomycetes</taxon>
        <taxon>Helotiales</taxon>
        <taxon>Mollisiaceae</taxon>
        <taxon>Mollisia</taxon>
    </lineage>
</organism>